<sequence>MSTIPIDEILGAKENIEDGGSSAKMAKPRGLAKPKSSPATFAELQSELQKTREEILTALQKEVGEALGKFARELEGVQVAVLRMAKVMDEMAILIDEKKVQGEFEEMSLEDEGPEEGTQNDGGNEEVQAPVAPDEAVPPLRGGRGHYGYRGSARGLRGNGHRGGRGGTQGFLHAHHHYHMRKNGHFHHHQGAAGSSYCHCNECMPTRRFGPRRFRPYGQGPR</sequence>
<feature type="region of interest" description="Disordered" evidence="1">
    <location>
        <begin position="15"/>
        <end position="38"/>
    </location>
</feature>
<name>A0A914HME4_GLORO</name>
<evidence type="ECO:0000313" key="3">
    <source>
        <dbReference type="WBParaSite" id="Gr19_v10_g2490.t1"/>
    </source>
</evidence>
<dbReference type="Proteomes" id="UP000887572">
    <property type="component" value="Unplaced"/>
</dbReference>
<feature type="region of interest" description="Disordered" evidence="1">
    <location>
        <begin position="106"/>
        <end position="171"/>
    </location>
</feature>
<feature type="compositionally biased region" description="Acidic residues" evidence="1">
    <location>
        <begin position="106"/>
        <end position="115"/>
    </location>
</feature>
<proteinExistence type="predicted"/>
<protein>
    <submittedName>
        <fullName evidence="3">Uncharacterized protein</fullName>
    </submittedName>
</protein>
<keyword evidence="2" id="KW-1185">Reference proteome</keyword>
<reference evidence="3" key="1">
    <citation type="submission" date="2022-11" db="UniProtKB">
        <authorList>
            <consortium name="WormBaseParasite"/>
        </authorList>
    </citation>
    <scope>IDENTIFICATION</scope>
</reference>
<evidence type="ECO:0000313" key="2">
    <source>
        <dbReference type="Proteomes" id="UP000887572"/>
    </source>
</evidence>
<dbReference type="AlphaFoldDB" id="A0A914HME4"/>
<accession>A0A914HME4</accession>
<organism evidence="2 3">
    <name type="scientific">Globodera rostochiensis</name>
    <name type="common">Golden nematode worm</name>
    <name type="synonym">Heterodera rostochiensis</name>
    <dbReference type="NCBI Taxonomy" id="31243"/>
    <lineage>
        <taxon>Eukaryota</taxon>
        <taxon>Metazoa</taxon>
        <taxon>Ecdysozoa</taxon>
        <taxon>Nematoda</taxon>
        <taxon>Chromadorea</taxon>
        <taxon>Rhabditida</taxon>
        <taxon>Tylenchina</taxon>
        <taxon>Tylenchomorpha</taxon>
        <taxon>Tylenchoidea</taxon>
        <taxon>Heteroderidae</taxon>
        <taxon>Heteroderinae</taxon>
        <taxon>Globodera</taxon>
    </lineage>
</organism>
<evidence type="ECO:0000256" key="1">
    <source>
        <dbReference type="SAM" id="MobiDB-lite"/>
    </source>
</evidence>
<dbReference type="WBParaSite" id="Gr19_v10_g2490.t1">
    <property type="protein sequence ID" value="Gr19_v10_g2490.t1"/>
    <property type="gene ID" value="Gr19_v10_g2490"/>
</dbReference>